<name>W6ZHP6_COCMI</name>
<reference evidence="2 3" key="1">
    <citation type="journal article" date="2013" name="PLoS Genet.">
        <title>Comparative genome structure, secondary metabolite, and effector coding capacity across Cochliobolus pathogens.</title>
        <authorList>
            <person name="Condon B.J."/>
            <person name="Leng Y."/>
            <person name="Wu D."/>
            <person name="Bushley K.E."/>
            <person name="Ohm R.A."/>
            <person name="Otillar R."/>
            <person name="Martin J."/>
            <person name="Schackwitz W."/>
            <person name="Grimwood J."/>
            <person name="MohdZainudin N."/>
            <person name="Xue C."/>
            <person name="Wang R."/>
            <person name="Manning V.A."/>
            <person name="Dhillon B."/>
            <person name="Tu Z.J."/>
            <person name="Steffenson B.J."/>
            <person name="Salamov A."/>
            <person name="Sun H."/>
            <person name="Lowry S."/>
            <person name="LaButti K."/>
            <person name="Han J."/>
            <person name="Copeland A."/>
            <person name="Lindquist E."/>
            <person name="Barry K."/>
            <person name="Schmutz J."/>
            <person name="Baker S.E."/>
            <person name="Ciuffetti L.M."/>
            <person name="Grigoriev I.V."/>
            <person name="Zhong S."/>
            <person name="Turgeon B.G."/>
        </authorList>
    </citation>
    <scope>NUCLEOTIDE SEQUENCE [LARGE SCALE GENOMIC DNA]</scope>
    <source>
        <strain evidence="2 3">ATCC 44560</strain>
    </source>
</reference>
<dbReference type="HOGENOM" id="CLU_071858_2_0_1"/>
<dbReference type="eggNOG" id="ENOG502S2DA">
    <property type="taxonomic scope" value="Eukaryota"/>
</dbReference>
<dbReference type="OrthoDB" id="3438781at2759"/>
<dbReference type="EMBL" id="KI963931">
    <property type="protein sequence ID" value="EUC49510.1"/>
    <property type="molecule type" value="Genomic_DNA"/>
</dbReference>
<dbReference type="GeneID" id="19126475"/>
<evidence type="ECO:0000313" key="2">
    <source>
        <dbReference type="EMBL" id="EUC49510.1"/>
    </source>
</evidence>
<keyword evidence="1" id="KW-0732">Signal</keyword>
<protein>
    <submittedName>
        <fullName evidence="2">Uncharacterized protein</fullName>
    </submittedName>
</protein>
<dbReference type="RefSeq" id="XP_007684026.1">
    <property type="nucleotide sequence ID" value="XM_007685836.1"/>
</dbReference>
<evidence type="ECO:0000256" key="1">
    <source>
        <dbReference type="SAM" id="SignalP"/>
    </source>
</evidence>
<sequence>MIPKYLSLALAAVAAASPFEGFKKDDEASYKACTPQGATTETPPSVGPGLSSLYTNVVASVQGISFQPRSINERAEGFACHPSLDCVNLQNLNIPMCYDKFTTNFQFPDGSYGTIATGDYHSGGTDVNLISGNYTKDGQSANIYSGNEAERPNTSTMSIPPQFTGTGVGGAIPVSELGSIVVFTTTLPPVTYTAPTTVAESVATATVGGQQIETTIPATTITQATTVAGRTAVVTETRTDAAQPTKTGGAGCVGIDGTASFGMSLLGALMYALI</sequence>
<feature type="signal peptide" evidence="1">
    <location>
        <begin position="1"/>
        <end position="16"/>
    </location>
</feature>
<keyword evidence="3" id="KW-1185">Reference proteome</keyword>
<organism evidence="2 3">
    <name type="scientific">Bipolaris oryzae ATCC 44560</name>
    <dbReference type="NCBI Taxonomy" id="930090"/>
    <lineage>
        <taxon>Eukaryota</taxon>
        <taxon>Fungi</taxon>
        <taxon>Dikarya</taxon>
        <taxon>Ascomycota</taxon>
        <taxon>Pezizomycotina</taxon>
        <taxon>Dothideomycetes</taxon>
        <taxon>Pleosporomycetidae</taxon>
        <taxon>Pleosporales</taxon>
        <taxon>Pleosporineae</taxon>
        <taxon>Pleosporaceae</taxon>
        <taxon>Bipolaris</taxon>
    </lineage>
</organism>
<accession>W6ZHP6</accession>
<dbReference type="AlphaFoldDB" id="W6ZHP6"/>
<feature type="chain" id="PRO_5004886868" evidence="1">
    <location>
        <begin position="17"/>
        <end position="274"/>
    </location>
</feature>
<dbReference type="Proteomes" id="UP000054032">
    <property type="component" value="Unassembled WGS sequence"/>
</dbReference>
<dbReference type="KEGG" id="bor:COCMIDRAFT_84493"/>
<evidence type="ECO:0000313" key="3">
    <source>
        <dbReference type="Proteomes" id="UP000054032"/>
    </source>
</evidence>
<gene>
    <name evidence="2" type="ORF">COCMIDRAFT_84493</name>
</gene>
<proteinExistence type="predicted"/>